<evidence type="ECO:0000313" key="3">
    <source>
        <dbReference type="Proteomes" id="UP000016935"/>
    </source>
</evidence>
<reference evidence="2 3" key="1">
    <citation type="journal article" date="2012" name="PLoS Pathog.">
        <title>Diverse lifestyles and strategies of plant pathogenesis encoded in the genomes of eighteen Dothideomycetes fungi.</title>
        <authorList>
            <person name="Ohm R.A."/>
            <person name="Feau N."/>
            <person name="Henrissat B."/>
            <person name="Schoch C.L."/>
            <person name="Horwitz B.A."/>
            <person name="Barry K.W."/>
            <person name="Condon B.J."/>
            <person name="Copeland A.C."/>
            <person name="Dhillon B."/>
            <person name="Glaser F."/>
            <person name="Hesse C.N."/>
            <person name="Kosti I."/>
            <person name="LaButti K."/>
            <person name="Lindquist E.A."/>
            <person name="Lucas S."/>
            <person name="Salamov A.A."/>
            <person name="Bradshaw R.E."/>
            <person name="Ciuffetti L."/>
            <person name="Hamelin R.C."/>
            <person name="Kema G.H.J."/>
            <person name="Lawrence C."/>
            <person name="Scott J.A."/>
            <person name="Spatafora J.W."/>
            <person name="Turgeon B.G."/>
            <person name="de Wit P.J.G.M."/>
            <person name="Zhong S."/>
            <person name="Goodwin S.B."/>
            <person name="Grigoriev I.V."/>
        </authorList>
    </citation>
    <scope>NUCLEOTIDE SEQUENCE [LARGE SCALE GENOMIC DNA]</scope>
    <source>
        <strain evidence="3">28A</strain>
    </source>
</reference>
<feature type="compositionally biased region" description="Basic residues" evidence="1">
    <location>
        <begin position="282"/>
        <end position="291"/>
    </location>
</feature>
<feature type="compositionally biased region" description="Basic and acidic residues" evidence="1">
    <location>
        <begin position="246"/>
        <end position="279"/>
    </location>
</feature>
<keyword evidence="3" id="KW-1185">Reference proteome</keyword>
<accession>R0K9J1</accession>
<sequence>MVRTRLVASRSMPPSRVSRKTLARQESTVDALAFPCSSVVDDEYQKSTPYTRILRPKRRNLTSSKKERSIGEDGREKGRMSIKQKEEDDEPERRVTRLSSKKRTLRNQSTSTTAKKLKIRPPICTANNTRSTTKPSETRPHASHSGSIITQPPHHSLQSNLHPTPPFPPYLGLLGPYMAFQLSLSNLHGPAYTTAQTHMASVLNTLQQLKADSEARCAHDTFTHEPHLTTGISTATQKSSVQTPLQKEHRASDVLPRKMRELNEQTRRRLETEARKDGMRGNGRRRGSIRGNRREKVTSFFSRSATSSPASETSTTASDDEDASHMQYSKHASLLSSTSSFHDSEFSDAYSAYTSSVIEIDNEE</sequence>
<name>R0K9J1_EXST2</name>
<dbReference type="EMBL" id="KB908504">
    <property type="protein sequence ID" value="EOA89638.1"/>
    <property type="molecule type" value="Genomic_DNA"/>
</dbReference>
<evidence type="ECO:0000256" key="1">
    <source>
        <dbReference type="SAM" id="MobiDB-lite"/>
    </source>
</evidence>
<dbReference type="GeneID" id="19404238"/>
<feature type="compositionally biased region" description="Polar residues" evidence="1">
    <location>
        <begin position="230"/>
        <end position="245"/>
    </location>
</feature>
<feature type="compositionally biased region" description="Basic and acidic residues" evidence="1">
    <location>
        <begin position="64"/>
        <end position="95"/>
    </location>
</feature>
<reference evidence="2 3" key="2">
    <citation type="journal article" date="2013" name="PLoS Genet.">
        <title>Comparative genome structure, secondary metabolite, and effector coding capacity across Cochliobolus pathogens.</title>
        <authorList>
            <person name="Condon B.J."/>
            <person name="Leng Y."/>
            <person name="Wu D."/>
            <person name="Bushley K.E."/>
            <person name="Ohm R.A."/>
            <person name="Otillar R."/>
            <person name="Martin J."/>
            <person name="Schackwitz W."/>
            <person name="Grimwood J."/>
            <person name="MohdZainudin N."/>
            <person name="Xue C."/>
            <person name="Wang R."/>
            <person name="Manning V.A."/>
            <person name="Dhillon B."/>
            <person name="Tu Z.J."/>
            <person name="Steffenson B.J."/>
            <person name="Salamov A."/>
            <person name="Sun H."/>
            <person name="Lowry S."/>
            <person name="LaButti K."/>
            <person name="Han J."/>
            <person name="Copeland A."/>
            <person name="Lindquist E."/>
            <person name="Barry K."/>
            <person name="Schmutz J."/>
            <person name="Baker S.E."/>
            <person name="Ciuffetti L.M."/>
            <person name="Grigoriev I.V."/>
            <person name="Zhong S."/>
            <person name="Turgeon B.G."/>
        </authorList>
    </citation>
    <scope>NUCLEOTIDE SEQUENCE [LARGE SCALE GENOMIC DNA]</scope>
    <source>
        <strain evidence="3">28A</strain>
    </source>
</reference>
<feature type="region of interest" description="Disordered" evidence="1">
    <location>
        <begin position="57"/>
        <end position="159"/>
    </location>
</feature>
<evidence type="ECO:0000313" key="2">
    <source>
        <dbReference type="EMBL" id="EOA89638.1"/>
    </source>
</evidence>
<dbReference type="OrthoDB" id="3687895at2759"/>
<protein>
    <submittedName>
        <fullName evidence="2">Uncharacterized protein</fullName>
    </submittedName>
</protein>
<dbReference type="RefSeq" id="XP_008022455.1">
    <property type="nucleotide sequence ID" value="XM_008024264.1"/>
</dbReference>
<dbReference type="AlphaFoldDB" id="R0K9J1"/>
<dbReference type="HOGENOM" id="CLU_761091_0_0_1"/>
<feature type="compositionally biased region" description="Polar residues" evidence="1">
    <location>
        <begin position="125"/>
        <end position="135"/>
    </location>
</feature>
<proteinExistence type="predicted"/>
<feature type="region of interest" description="Disordered" evidence="1">
    <location>
        <begin position="1"/>
        <end position="27"/>
    </location>
</feature>
<dbReference type="Proteomes" id="UP000016935">
    <property type="component" value="Unassembled WGS sequence"/>
</dbReference>
<feature type="region of interest" description="Disordered" evidence="1">
    <location>
        <begin position="223"/>
        <end position="341"/>
    </location>
</feature>
<feature type="compositionally biased region" description="Low complexity" evidence="1">
    <location>
        <begin position="329"/>
        <end position="341"/>
    </location>
</feature>
<feature type="compositionally biased region" description="Low complexity" evidence="1">
    <location>
        <begin position="298"/>
        <end position="317"/>
    </location>
</feature>
<organism evidence="2 3">
    <name type="scientific">Exserohilum turcicum (strain 28A)</name>
    <name type="common">Northern leaf blight fungus</name>
    <name type="synonym">Setosphaeria turcica</name>
    <dbReference type="NCBI Taxonomy" id="671987"/>
    <lineage>
        <taxon>Eukaryota</taxon>
        <taxon>Fungi</taxon>
        <taxon>Dikarya</taxon>
        <taxon>Ascomycota</taxon>
        <taxon>Pezizomycotina</taxon>
        <taxon>Dothideomycetes</taxon>
        <taxon>Pleosporomycetidae</taxon>
        <taxon>Pleosporales</taxon>
        <taxon>Pleosporineae</taxon>
        <taxon>Pleosporaceae</taxon>
        <taxon>Exserohilum</taxon>
    </lineage>
</organism>
<gene>
    <name evidence="2" type="ORF">SETTUDRAFT_37305</name>
</gene>